<organism evidence="2 3">
    <name type="scientific">Achromobacter kerstersii</name>
    <dbReference type="NCBI Taxonomy" id="1353890"/>
    <lineage>
        <taxon>Bacteria</taxon>
        <taxon>Pseudomonadati</taxon>
        <taxon>Pseudomonadota</taxon>
        <taxon>Betaproteobacteria</taxon>
        <taxon>Burkholderiales</taxon>
        <taxon>Alcaligenaceae</taxon>
        <taxon>Achromobacter</taxon>
    </lineage>
</organism>
<evidence type="ECO:0000313" key="3">
    <source>
        <dbReference type="Proteomes" id="UP000494269"/>
    </source>
</evidence>
<sequence>MRIGGFPSTTRRLIYVLPIIMGTVEYLLRVGFRQPDKDAFFPLSLTVAGIGLFVALTAASSREACQGGMARSIAALSFWMALLGAVCWIYLLMASFSNEVREIMEFSPFVIGSSYYFAGTVATEWMARRL</sequence>
<dbReference type="Proteomes" id="UP000494269">
    <property type="component" value="Unassembled WGS sequence"/>
</dbReference>
<dbReference type="AlphaFoldDB" id="A0A6S7AH81"/>
<keyword evidence="1" id="KW-1133">Transmembrane helix</keyword>
<evidence type="ECO:0008006" key="4">
    <source>
        <dbReference type="Google" id="ProtNLM"/>
    </source>
</evidence>
<reference evidence="2 3" key="1">
    <citation type="submission" date="2020-04" db="EMBL/GenBank/DDBJ databases">
        <authorList>
            <person name="De Canck E."/>
        </authorList>
    </citation>
    <scope>NUCLEOTIDE SEQUENCE [LARGE SCALE GENOMIC DNA]</scope>
    <source>
        <strain evidence="2 3">LMG 3441</strain>
    </source>
</reference>
<protein>
    <recommendedName>
        <fullName evidence="4">Transmembrane protein</fullName>
    </recommendedName>
</protein>
<feature type="transmembrane region" description="Helical" evidence="1">
    <location>
        <begin position="73"/>
        <end position="94"/>
    </location>
</feature>
<feature type="transmembrane region" description="Helical" evidence="1">
    <location>
        <begin position="106"/>
        <end position="127"/>
    </location>
</feature>
<evidence type="ECO:0000313" key="2">
    <source>
        <dbReference type="EMBL" id="CAB3730115.1"/>
    </source>
</evidence>
<proteinExistence type="predicted"/>
<keyword evidence="3" id="KW-1185">Reference proteome</keyword>
<keyword evidence="1" id="KW-0472">Membrane</keyword>
<dbReference type="EMBL" id="CADIJQ010000009">
    <property type="protein sequence ID" value="CAB3730115.1"/>
    <property type="molecule type" value="Genomic_DNA"/>
</dbReference>
<accession>A0A6S7AH81</accession>
<name>A0A6S7AH81_9BURK</name>
<feature type="transmembrane region" description="Helical" evidence="1">
    <location>
        <begin position="40"/>
        <end position="61"/>
    </location>
</feature>
<feature type="transmembrane region" description="Helical" evidence="1">
    <location>
        <begin position="12"/>
        <end position="28"/>
    </location>
</feature>
<gene>
    <name evidence="2" type="ORF">LMG3441_04586</name>
</gene>
<keyword evidence="1" id="KW-0812">Transmembrane</keyword>
<evidence type="ECO:0000256" key="1">
    <source>
        <dbReference type="SAM" id="Phobius"/>
    </source>
</evidence>